<comment type="similarity">
    <text evidence="1">Belongs to the peptidase C56 family.</text>
</comment>
<dbReference type="RefSeq" id="WP_015616427.1">
    <property type="nucleotide sequence ID" value="NC_021182.1"/>
</dbReference>
<dbReference type="HOGENOM" id="CLU_000445_44_4_9"/>
<proteinExistence type="inferred from homology"/>
<keyword evidence="3" id="KW-0378">Hydrolase</keyword>
<feature type="domain" description="DJ-1/PfpI" evidence="2">
    <location>
        <begin position="6"/>
        <end position="168"/>
    </location>
</feature>
<dbReference type="InterPro" id="IPR002818">
    <property type="entry name" value="DJ-1/PfpI"/>
</dbReference>
<organism evidence="3 4">
    <name type="scientific">Clostridium pasteurianum BC1</name>
    <dbReference type="NCBI Taxonomy" id="86416"/>
    <lineage>
        <taxon>Bacteria</taxon>
        <taxon>Bacillati</taxon>
        <taxon>Bacillota</taxon>
        <taxon>Clostridia</taxon>
        <taxon>Eubacteriales</taxon>
        <taxon>Clostridiaceae</taxon>
        <taxon>Clostridium</taxon>
    </lineage>
</organism>
<dbReference type="InterPro" id="IPR029062">
    <property type="entry name" value="Class_I_gatase-like"/>
</dbReference>
<dbReference type="PATRIC" id="fig|86416.3.peg.3339"/>
<evidence type="ECO:0000256" key="1">
    <source>
        <dbReference type="ARBA" id="ARBA00008542"/>
    </source>
</evidence>
<dbReference type="SUPFAM" id="SSF52317">
    <property type="entry name" value="Class I glutamine amidotransferase-like"/>
    <property type="match status" value="1"/>
</dbReference>
<dbReference type="MEROPS" id="C56.001"/>
<dbReference type="InterPro" id="IPR006286">
    <property type="entry name" value="C56_PfpI-like"/>
</dbReference>
<dbReference type="PANTHER" id="PTHR42733">
    <property type="entry name" value="DJ-1 PROTEIN"/>
    <property type="match status" value="1"/>
</dbReference>
<dbReference type="OrthoDB" id="9800516at2"/>
<dbReference type="Pfam" id="PF01965">
    <property type="entry name" value="DJ-1_PfpI"/>
    <property type="match status" value="1"/>
</dbReference>
<dbReference type="Gene3D" id="3.40.50.880">
    <property type="match status" value="1"/>
</dbReference>
<protein>
    <submittedName>
        <fullName evidence="3">Intracellular protease, PfpI family</fullName>
    </submittedName>
</protein>
<keyword evidence="3" id="KW-0645">Protease</keyword>
<dbReference type="GO" id="GO:0006508">
    <property type="term" value="P:proteolysis"/>
    <property type="evidence" value="ECO:0007669"/>
    <property type="project" value="UniProtKB-KW"/>
</dbReference>
<dbReference type="PROSITE" id="PS51276">
    <property type="entry name" value="PEPTIDASE_C56_PFPI"/>
    <property type="match status" value="1"/>
</dbReference>
<accession>R4K4Q4</accession>
<name>R4K4Q4_CLOPA</name>
<reference evidence="3 4" key="1">
    <citation type="submission" date="2012-01" db="EMBL/GenBank/DDBJ databases">
        <title>Complete sequence of chromosome of Clostridium pasteurianum BC1.</title>
        <authorList>
            <consortium name="US DOE Joint Genome Institute"/>
            <person name="Lucas S."/>
            <person name="Han J."/>
            <person name="Lapidus A."/>
            <person name="Cheng J.-F."/>
            <person name="Goodwin L."/>
            <person name="Pitluck S."/>
            <person name="Peters L."/>
            <person name="Mikhailova N."/>
            <person name="Teshima H."/>
            <person name="Detter J.C."/>
            <person name="Han C."/>
            <person name="Tapia R."/>
            <person name="Land M."/>
            <person name="Hauser L."/>
            <person name="Kyrpides N."/>
            <person name="Ivanova N."/>
            <person name="Pagani I."/>
            <person name="Dunn J."/>
            <person name="Taghavi S."/>
            <person name="Francis A."/>
            <person name="van der Lelie D."/>
            <person name="Woyke T."/>
        </authorList>
    </citation>
    <scope>NUCLEOTIDE SEQUENCE [LARGE SCALE GENOMIC DNA]</scope>
    <source>
        <strain evidence="3 4">BC1</strain>
    </source>
</reference>
<dbReference type="GO" id="GO:0008233">
    <property type="term" value="F:peptidase activity"/>
    <property type="evidence" value="ECO:0007669"/>
    <property type="project" value="UniProtKB-KW"/>
</dbReference>
<dbReference type="KEGG" id="cpas:Clopa_3346"/>
<dbReference type="NCBIfam" id="TIGR01382">
    <property type="entry name" value="PfpI"/>
    <property type="match status" value="1"/>
</dbReference>
<dbReference type="Proteomes" id="UP000013523">
    <property type="component" value="Chromosome"/>
</dbReference>
<evidence type="ECO:0000313" key="3">
    <source>
        <dbReference type="EMBL" id="AGK98142.1"/>
    </source>
</evidence>
<sequence length="184" mass="20225">MEMSDKSIIVLAEDEFEDIELLYPLLRLREEGIRVTVVGTGNKDSYTGKHGYTIDIDENANTINPKEYDGIIVPGGWAPDRLRANIYVKGLIKDMAKSNKVIGCICHGASVLVSANVIQGYKLTCVDSIIDDVINAGGDYTCEGNFVDRNIVSAKIPGNLPQFMRSILDYLNSESFSTTEAVKK</sequence>
<dbReference type="PANTHER" id="PTHR42733:SF13">
    <property type="entry name" value="DJ-1_PFPI DOMAIN-CONTAINING PROTEIN"/>
    <property type="match status" value="1"/>
</dbReference>
<keyword evidence="4" id="KW-1185">Reference proteome</keyword>
<dbReference type="STRING" id="86416.Clopa_3346"/>
<dbReference type="EMBL" id="CP003261">
    <property type="protein sequence ID" value="AGK98142.1"/>
    <property type="molecule type" value="Genomic_DNA"/>
</dbReference>
<gene>
    <name evidence="3" type="ORF">Clopa_3346</name>
</gene>
<dbReference type="AlphaFoldDB" id="R4K4Q4"/>
<dbReference type="CDD" id="cd03134">
    <property type="entry name" value="GATase1_PfpI_like"/>
    <property type="match status" value="1"/>
</dbReference>
<evidence type="ECO:0000259" key="2">
    <source>
        <dbReference type="Pfam" id="PF01965"/>
    </source>
</evidence>
<evidence type="ECO:0000313" key="4">
    <source>
        <dbReference type="Proteomes" id="UP000013523"/>
    </source>
</evidence>
<dbReference type="eggNOG" id="COG0693">
    <property type="taxonomic scope" value="Bacteria"/>
</dbReference>